<reference evidence="2" key="1">
    <citation type="submission" date="2021-03" db="EMBL/GenBank/DDBJ databases">
        <title>Draft genome sequence of rust myrtle Austropuccinia psidii MF-1, a brazilian biotype.</title>
        <authorList>
            <person name="Quecine M.C."/>
            <person name="Pachon D.M.R."/>
            <person name="Bonatelli M.L."/>
            <person name="Correr F.H."/>
            <person name="Franceschini L.M."/>
            <person name="Leite T.F."/>
            <person name="Margarido G.R.A."/>
            <person name="Almeida C.A."/>
            <person name="Ferrarezi J.A."/>
            <person name="Labate C.A."/>
        </authorList>
    </citation>
    <scope>NUCLEOTIDE SEQUENCE</scope>
    <source>
        <strain evidence="2">MF-1</strain>
    </source>
</reference>
<dbReference type="EMBL" id="AVOT02042952">
    <property type="protein sequence ID" value="MBW0538381.1"/>
    <property type="molecule type" value="Genomic_DNA"/>
</dbReference>
<evidence type="ECO:0000256" key="1">
    <source>
        <dbReference type="SAM" id="MobiDB-lite"/>
    </source>
</evidence>
<evidence type="ECO:0000313" key="3">
    <source>
        <dbReference type="Proteomes" id="UP000765509"/>
    </source>
</evidence>
<proteinExistence type="predicted"/>
<accession>A0A9Q3FDM6</accession>
<feature type="region of interest" description="Disordered" evidence="1">
    <location>
        <begin position="1"/>
        <end position="23"/>
    </location>
</feature>
<feature type="region of interest" description="Disordered" evidence="1">
    <location>
        <begin position="101"/>
        <end position="131"/>
    </location>
</feature>
<dbReference type="Proteomes" id="UP000765509">
    <property type="component" value="Unassembled WGS sequence"/>
</dbReference>
<dbReference type="AlphaFoldDB" id="A0A9Q3FDM6"/>
<feature type="compositionally biased region" description="Polar residues" evidence="1">
    <location>
        <begin position="108"/>
        <end position="123"/>
    </location>
</feature>
<name>A0A9Q3FDM6_9BASI</name>
<keyword evidence="3" id="KW-1185">Reference proteome</keyword>
<gene>
    <name evidence="2" type="ORF">O181_078096</name>
</gene>
<evidence type="ECO:0000313" key="2">
    <source>
        <dbReference type="EMBL" id="MBW0538381.1"/>
    </source>
</evidence>
<protein>
    <submittedName>
        <fullName evidence="2">Uncharacterized protein</fullName>
    </submittedName>
</protein>
<comment type="caution">
    <text evidence="2">The sequence shown here is derived from an EMBL/GenBank/DDBJ whole genome shotgun (WGS) entry which is preliminary data.</text>
</comment>
<feature type="compositionally biased region" description="Low complexity" evidence="1">
    <location>
        <begin position="1"/>
        <end position="17"/>
    </location>
</feature>
<organism evidence="2 3">
    <name type="scientific">Austropuccinia psidii MF-1</name>
    <dbReference type="NCBI Taxonomy" id="1389203"/>
    <lineage>
        <taxon>Eukaryota</taxon>
        <taxon>Fungi</taxon>
        <taxon>Dikarya</taxon>
        <taxon>Basidiomycota</taxon>
        <taxon>Pucciniomycotina</taxon>
        <taxon>Pucciniomycetes</taxon>
        <taxon>Pucciniales</taxon>
        <taxon>Sphaerophragmiaceae</taxon>
        <taxon>Austropuccinia</taxon>
    </lineage>
</organism>
<sequence length="131" mass="14362">MIKTAATSTSHSASFSSLTQVGLSPSPEAKYFVNDFFNSVPLLKRSSSSSSLVCKKAENQGFIDTNQKQAEMDANALQKEKFGLLLGDSLDKAKVAIKRAKNEKGVENQDQSQFDRQPATPTLSKRHDPRL</sequence>